<evidence type="ECO:0000256" key="3">
    <source>
        <dbReference type="HAMAP-Rule" id="MF_01241"/>
    </source>
</evidence>
<dbReference type="EC" id="3.5.99.6" evidence="3"/>
<dbReference type="PROSITE" id="PS01161">
    <property type="entry name" value="GLC_GALNAC_ISOMERASE"/>
    <property type="match status" value="1"/>
</dbReference>
<dbReference type="PANTHER" id="PTHR11280:SF5">
    <property type="entry name" value="GLUCOSAMINE-6-PHOSPHATE ISOMERASE"/>
    <property type="match status" value="1"/>
</dbReference>
<feature type="active site" description="Proton acceptor; for ring-opening step" evidence="3">
    <location>
        <position position="138"/>
    </location>
</feature>
<keyword evidence="1 3" id="KW-0378">Hydrolase</keyword>
<comment type="function">
    <text evidence="3">Catalyzes the reversible isomerization-deamination of glucosamine 6-phosphate (GlcN6P) to form fructose 6-phosphate (Fru6P) and ammonium ion.</text>
</comment>
<proteinExistence type="inferred from homology"/>
<dbReference type="Proteomes" id="UP001078443">
    <property type="component" value="Unassembled WGS sequence"/>
</dbReference>
<evidence type="ECO:0000259" key="4">
    <source>
        <dbReference type="Pfam" id="PF01182"/>
    </source>
</evidence>
<comment type="caution">
    <text evidence="5">The sequence shown here is derived from an EMBL/GenBank/DDBJ whole genome shotgun (WGS) entry which is preliminary data.</text>
</comment>
<comment type="similarity">
    <text evidence="3">Belongs to the glucosamine/galactosamine-6-phosphate isomerase family. NagB subfamily.</text>
</comment>
<name>A0ABT4D3D5_9CLOT</name>
<protein>
    <recommendedName>
        <fullName evidence="3">Glucosamine-6-phosphate deaminase</fullName>
        <ecNumber evidence="3">3.5.99.6</ecNumber>
    </recommendedName>
    <alternativeName>
        <fullName evidence="3">GlcN6P deaminase</fullName>
        <shortName evidence="3">GNPDA</shortName>
    </alternativeName>
    <alternativeName>
        <fullName evidence="3">Glucosamine-6-phosphate isomerase</fullName>
    </alternativeName>
</protein>
<dbReference type="RefSeq" id="WP_268042344.1">
    <property type="nucleotide sequence ID" value="NZ_JAPQER010000010.1"/>
</dbReference>
<feature type="active site" description="For ring-opening step" evidence="3">
    <location>
        <position position="136"/>
    </location>
</feature>
<dbReference type="Pfam" id="PF01182">
    <property type="entry name" value="Glucosamine_iso"/>
    <property type="match status" value="1"/>
</dbReference>
<dbReference type="NCBIfam" id="NF001684">
    <property type="entry name" value="PRK00443.1-4"/>
    <property type="match status" value="1"/>
</dbReference>
<feature type="active site" description="For ring-opening step" evidence="3">
    <location>
        <position position="143"/>
    </location>
</feature>
<dbReference type="EMBL" id="JAPQER010000010">
    <property type="protein sequence ID" value="MCY6485741.1"/>
    <property type="molecule type" value="Genomic_DNA"/>
</dbReference>
<dbReference type="GO" id="GO:0004342">
    <property type="term" value="F:glucosamine-6-phosphate deaminase activity"/>
    <property type="evidence" value="ECO:0007669"/>
    <property type="project" value="UniProtKB-EC"/>
</dbReference>
<organism evidence="5 6">
    <name type="scientific">Clostridium aestuarii</name>
    <dbReference type="NCBI Taxonomy" id="338193"/>
    <lineage>
        <taxon>Bacteria</taxon>
        <taxon>Bacillati</taxon>
        <taxon>Bacillota</taxon>
        <taxon>Clostridia</taxon>
        <taxon>Eubacteriales</taxon>
        <taxon>Clostridiaceae</taxon>
        <taxon>Clostridium</taxon>
    </lineage>
</organism>
<dbReference type="InterPro" id="IPR004547">
    <property type="entry name" value="Glucosamine6P_isomerase"/>
</dbReference>
<accession>A0ABT4D3D5</accession>
<dbReference type="InterPro" id="IPR018321">
    <property type="entry name" value="Glucosamine6P_isomerase_CS"/>
</dbReference>
<evidence type="ECO:0000256" key="2">
    <source>
        <dbReference type="ARBA" id="ARBA00023277"/>
    </source>
</evidence>
<comment type="catalytic activity">
    <reaction evidence="3">
        <text>alpha-D-glucosamine 6-phosphate + H2O = beta-D-fructose 6-phosphate + NH4(+)</text>
        <dbReference type="Rhea" id="RHEA:12172"/>
        <dbReference type="ChEBI" id="CHEBI:15377"/>
        <dbReference type="ChEBI" id="CHEBI:28938"/>
        <dbReference type="ChEBI" id="CHEBI:57634"/>
        <dbReference type="ChEBI" id="CHEBI:75989"/>
        <dbReference type="EC" id="3.5.99.6"/>
    </reaction>
</comment>
<feature type="active site" description="Proton acceptor; for enolization step" evidence="3">
    <location>
        <position position="67"/>
    </location>
</feature>
<gene>
    <name evidence="3 5" type="primary">nagB</name>
    <name evidence="5" type="ORF">OW763_15560</name>
</gene>
<evidence type="ECO:0000256" key="1">
    <source>
        <dbReference type="ARBA" id="ARBA00022801"/>
    </source>
</evidence>
<feature type="domain" description="Glucosamine/galactosamine-6-phosphate isomerase" evidence="4">
    <location>
        <begin position="15"/>
        <end position="228"/>
    </location>
</feature>
<dbReference type="HAMAP" id="MF_01241">
    <property type="entry name" value="GlcN6P_deamin"/>
    <property type="match status" value="1"/>
</dbReference>
<dbReference type="InterPro" id="IPR037171">
    <property type="entry name" value="NagB/RpiA_transferase-like"/>
</dbReference>
<dbReference type="Gene3D" id="3.40.50.1360">
    <property type="match status" value="1"/>
</dbReference>
<reference evidence="5" key="1">
    <citation type="submission" date="2022-12" db="EMBL/GenBank/DDBJ databases">
        <authorList>
            <person name="Wang J."/>
        </authorList>
    </citation>
    <scope>NUCLEOTIDE SEQUENCE</scope>
    <source>
        <strain evidence="5">HY-45-18</strain>
    </source>
</reference>
<keyword evidence="6" id="KW-1185">Reference proteome</keyword>
<sequence>MRIIVTENYQEMSIKAAKVIASQITLKPDSILGLATGSTPVGMYKELINMYKNRELDFSTVKTFNLDEYYGLSEENDQSYHNFMRENLFVHINVKKENINIPNGNVLDIETECENYERMIRESGGIDIQVLGIGCNGHIGFNEPNINFEASTHLVNLTQDTIEANSRFFSSIEEVPTKAISMGIKTIMQSKKILLLANGEAKADVVYEMIKGKILPEVPASILQLHNDVTIVLDRESAAKLKDNVV</sequence>
<dbReference type="InterPro" id="IPR006148">
    <property type="entry name" value="Glc/Gal-6P_isomerase"/>
</dbReference>
<dbReference type="SUPFAM" id="SSF100950">
    <property type="entry name" value="NagB/RpiA/CoA transferase-like"/>
    <property type="match status" value="1"/>
</dbReference>
<comment type="pathway">
    <text evidence="3">Amino-sugar metabolism; N-acetylneuraminate degradation; D-fructose 6-phosphate from N-acetylneuraminate: step 5/5.</text>
</comment>
<keyword evidence="2 3" id="KW-0119">Carbohydrate metabolism</keyword>
<dbReference type="NCBIfam" id="TIGR00502">
    <property type="entry name" value="nagB"/>
    <property type="match status" value="1"/>
</dbReference>
<dbReference type="PANTHER" id="PTHR11280">
    <property type="entry name" value="GLUCOSAMINE-6-PHOSPHATE ISOMERASE"/>
    <property type="match status" value="1"/>
</dbReference>
<evidence type="ECO:0000313" key="6">
    <source>
        <dbReference type="Proteomes" id="UP001078443"/>
    </source>
</evidence>
<evidence type="ECO:0000313" key="5">
    <source>
        <dbReference type="EMBL" id="MCY6485741.1"/>
    </source>
</evidence>
<dbReference type="CDD" id="cd01399">
    <property type="entry name" value="GlcN6P_deaminase"/>
    <property type="match status" value="1"/>
</dbReference>
<comment type="caution">
    <text evidence="3">Lacks conserved residue(s) required for the propagation of feature annotation.</text>
</comment>